<dbReference type="KEGG" id="sfo:Z042_24565"/>
<dbReference type="FunFam" id="1.10.10.10:FF:000001">
    <property type="entry name" value="LysR family transcriptional regulator"/>
    <property type="match status" value="1"/>
</dbReference>
<evidence type="ECO:0000256" key="1">
    <source>
        <dbReference type="ARBA" id="ARBA00009437"/>
    </source>
</evidence>
<dbReference type="Pfam" id="PF00126">
    <property type="entry name" value="HTH_1"/>
    <property type="match status" value="1"/>
</dbReference>
<proteinExistence type="inferred from homology"/>
<evidence type="ECO:0000259" key="6">
    <source>
        <dbReference type="PROSITE" id="PS50931"/>
    </source>
</evidence>
<protein>
    <recommendedName>
        <fullName evidence="6">HTH lysR-type domain-containing protein</fullName>
    </recommendedName>
</protein>
<dbReference type="InterPro" id="IPR005119">
    <property type="entry name" value="LysR_subst-bd"/>
</dbReference>
<dbReference type="PANTHER" id="PTHR30537">
    <property type="entry name" value="HTH-TYPE TRANSCRIPTIONAL REGULATOR"/>
    <property type="match status" value="1"/>
</dbReference>
<dbReference type="PRINTS" id="PR00039">
    <property type="entry name" value="HTHLYSR"/>
</dbReference>
<comment type="similarity">
    <text evidence="1">Belongs to the LysR transcriptional regulatory family.</text>
</comment>
<dbReference type="GO" id="GO:0003677">
    <property type="term" value="F:DNA binding"/>
    <property type="evidence" value="ECO:0007669"/>
    <property type="project" value="UniProtKB-KW"/>
</dbReference>
<evidence type="ECO:0000256" key="3">
    <source>
        <dbReference type="ARBA" id="ARBA00023015"/>
    </source>
</evidence>
<dbReference type="Proteomes" id="UP000019030">
    <property type="component" value="Chromosome"/>
</dbReference>
<dbReference type="AlphaFoldDB" id="W0LJC5"/>
<keyword evidence="3" id="KW-0805">Transcription regulation</keyword>
<dbReference type="PROSITE" id="PS50931">
    <property type="entry name" value="HTH_LYSR"/>
    <property type="match status" value="1"/>
</dbReference>
<dbReference type="RefSeq" id="WP_024913106.1">
    <property type="nucleotide sequence ID" value="NZ_CP007044.2"/>
</dbReference>
<dbReference type="EMBL" id="CP007044">
    <property type="protein sequence ID" value="AHG22427.1"/>
    <property type="molecule type" value="Genomic_DNA"/>
</dbReference>
<dbReference type="Pfam" id="PF03466">
    <property type="entry name" value="LysR_substrate"/>
    <property type="match status" value="1"/>
</dbReference>
<dbReference type="SUPFAM" id="SSF53850">
    <property type="entry name" value="Periplasmic binding protein-like II"/>
    <property type="match status" value="1"/>
</dbReference>
<dbReference type="HOGENOM" id="CLU_039613_16_2_6"/>
<dbReference type="PANTHER" id="PTHR30537:SF80">
    <property type="entry name" value="TRANSCRIPTIONAL REGULATOR"/>
    <property type="match status" value="1"/>
</dbReference>
<keyword evidence="8" id="KW-1185">Reference proteome</keyword>
<evidence type="ECO:0000256" key="2">
    <source>
        <dbReference type="ARBA" id="ARBA00022491"/>
    </source>
</evidence>
<dbReference type="STRING" id="1441930.Z042_24565"/>
<dbReference type="InterPro" id="IPR036390">
    <property type="entry name" value="WH_DNA-bd_sf"/>
</dbReference>
<dbReference type="InterPro" id="IPR000847">
    <property type="entry name" value="LysR_HTH_N"/>
</dbReference>
<dbReference type="GO" id="GO:0003700">
    <property type="term" value="F:DNA-binding transcription factor activity"/>
    <property type="evidence" value="ECO:0007669"/>
    <property type="project" value="InterPro"/>
</dbReference>
<organism evidence="7 8">
    <name type="scientific">Chania multitudinisentens RB-25</name>
    <dbReference type="NCBI Taxonomy" id="1441930"/>
    <lineage>
        <taxon>Bacteria</taxon>
        <taxon>Pseudomonadati</taxon>
        <taxon>Pseudomonadota</taxon>
        <taxon>Gammaproteobacteria</taxon>
        <taxon>Enterobacterales</taxon>
        <taxon>Yersiniaceae</taxon>
        <taxon>Chania</taxon>
    </lineage>
</organism>
<dbReference type="Gene3D" id="3.40.190.290">
    <property type="match status" value="1"/>
</dbReference>
<evidence type="ECO:0000256" key="5">
    <source>
        <dbReference type="ARBA" id="ARBA00023163"/>
    </source>
</evidence>
<accession>W0LJC5</accession>
<dbReference type="InterPro" id="IPR058163">
    <property type="entry name" value="LysR-type_TF_proteobact-type"/>
</dbReference>
<dbReference type="SUPFAM" id="SSF46785">
    <property type="entry name" value="Winged helix' DNA-binding domain"/>
    <property type="match status" value="1"/>
</dbReference>
<dbReference type="CDD" id="cd08422">
    <property type="entry name" value="PBP2_CrgA_like"/>
    <property type="match status" value="1"/>
</dbReference>
<sequence>MDQLSAMRTLVRVIESGSFTAVAREIGASQPTISKQIRGLEQRLGTPLLTRSTRHVAPTAEGLLYYQECRAILQALDDVELRIGAAEGQLSGMLRVGVSSAFGRLEILPYLAEFLAKHPKLNIELLMSDDIADLLQSGIDIAFRFGHSLPEGLVARKLGNLASSLFASKEYLARHGSPQTPEQLTTHHCITYQNATVRQRYWQLQLHDEVFTVPISGQLSCNSSEGLRAAVLGHLGISFAQPWLFKAELAEGQVQILLPDYHLPVMPLHAVYLPERRGNLRIGALMAHLEQCWQRNGTLALID</sequence>
<dbReference type="InterPro" id="IPR036388">
    <property type="entry name" value="WH-like_DNA-bd_sf"/>
</dbReference>
<dbReference type="Gene3D" id="1.10.10.10">
    <property type="entry name" value="Winged helix-like DNA-binding domain superfamily/Winged helix DNA-binding domain"/>
    <property type="match status" value="1"/>
</dbReference>
<feature type="domain" description="HTH lysR-type" evidence="6">
    <location>
        <begin position="1"/>
        <end position="59"/>
    </location>
</feature>
<evidence type="ECO:0000313" key="8">
    <source>
        <dbReference type="Proteomes" id="UP000019030"/>
    </source>
</evidence>
<gene>
    <name evidence="7" type="ORF">Z042_24565</name>
</gene>
<dbReference type="OrthoDB" id="9815676at2"/>
<keyword evidence="2" id="KW-0678">Repressor</keyword>
<dbReference type="PATRIC" id="fig|1441930.4.peg.4864"/>
<keyword evidence="4" id="KW-0238">DNA-binding</keyword>
<evidence type="ECO:0000256" key="4">
    <source>
        <dbReference type="ARBA" id="ARBA00023125"/>
    </source>
</evidence>
<evidence type="ECO:0000313" key="7">
    <source>
        <dbReference type="EMBL" id="AHG22427.1"/>
    </source>
</evidence>
<keyword evidence="5" id="KW-0804">Transcription</keyword>
<dbReference type="eggNOG" id="COG0583">
    <property type="taxonomic scope" value="Bacteria"/>
</dbReference>
<reference evidence="7 8" key="1">
    <citation type="submission" date="2014-01" db="EMBL/GenBank/DDBJ databases">
        <title>Isolation of Serratia multitudinisentens RB-25 from Ex-Landfill site.</title>
        <authorList>
            <person name="Robson E.H.J."/>
        </authorList>
    </citation>
    <scope>NUCLEOTIDE SEQUENCE [LARGE SCALE GENOMIC DNA]</scope>
    <source>
        <strain evidence="7 8">RB-25</strain>
    </source>
</reference>
<name>W0LJC5_9GAMM</name>
<reference evidence="7 8" key="2">
    <citation type="submission" date="2015-03" db="EMBL/GenBank/DDBJ databases">
        <authorList>
            <person name="Chan K.-G."/>
        </authorList>
    </citation>
    <scope>NUCLEOTIDE SEQUENCE [LARGE SCALE GENOMIC DNA]</scope>
    <source>
        <strain evidence="7 8">RB-25</strain>
    </source>
</reference>